<dbReference type="InterPro" id="IPR011047">
    <property type="entry name" value="Quinoprotein_ADH-like_sf"/>
</dbReference>
<dbReference type="InterPro" id="IPR018391">
    <property type="entry name" value="PQQ_b-propeller_rpt"/>
</dbReference>
<gene>
    <name evidence="3" type="ORF">BCR43DRAFT_490516</name>
</gene>
<dbReference type="SUPFAM" id="SSF50998">
    <property type="entry name" value="Quinoprotein alcohol dehydrogenase-like"/>
    <property type="match status" value="1"/>
</dbReference>
<feature type="region of interest" description="Disordered" evidence="1">
    <location>
        <begin position="1"/>
        <end position="21"/>
    </location>
</feature>
<feature type="compositionally biased region" description="Gly residues" evidence="1">
    <location>
        <begin position="265"/>
        <end position="274"/>
    </location>
</feature>
<dbReference type="OMA" id="EALWVNK"/>
<dbReference type="Proteomes" id="UP000242180">
    <property type="component" value="Unassembled WGS sequence"/>
</dbReference>
<evidence type="ECO:0000313" key="4">
    <source>
        <dbReference type="Proteomes" id="UP000242180"/>
    </source>
</evidence>
<feature type="domain" description="Pyrrolo-quinoline quinone repeat" evidence="2">
    <location>
        <begin position="146"/>
        <end position="223"/>
    </location>
</feature>
<protein>
    <submittedName>
        <fullName evidence="3">Quinon protein alcohol dehydrogenase-like superfamily</fullName>
    </submittedName>
</protein>
<reference evidence="3 4" key="1">
    <citation type="submission" date="2016-07" db="EMBL/GenBank/DDBJ databases">
        <title>Pervasive Adenine N6-methylation of Active Genes in Fungi.</title>
        <authorList>
            <consortium name="DOE Joint Genome Institute"/>
            <person name="Mondo S.J."/>
            <person name="Dannebaum R.O."/>
            <person name="Kuo R.C."/>
            <person name="Labutti K."/>
            <person name="Haridas S."/>
            <person name="Kuo A."/>
            <person name="Salamov A."/>
            <person name="Ahrendt S.R."/>
            <person name="Lipzen A."/>
            <person name="Sullivan W."/>
            <person name="Andreopoulos W.B."/>
            <person name="Clum A."/>
            <person name="Lindquist E."/>
            <person name="Daum C."/>
            <person name="Ramamoorthy G.K."/>
            <person name="Gryganskyi A."/>
            <person name="Culley D."/>
            <person name="Magnuson J.K."/>
            <person name="James T.Y."/>
            <person name="O'Malley M.A."/>
            <person name="Stajich J.E."/>
            <person name="Spatafora J.W."/>
            <person name="Visel A."/>
            <person name="Grigoriev I.V."/>
        </authorList>
    </citation>
    <scope>NUCLEOTIDE SEQUENCE [LARGE SCALE GENOMIC DNA]</scope>
    <source>
        <strain evidence="3 4">NRRL 2496</strain>
    </source>
</reference>
<dbReference type="Pfam" id="PF13360">
    <property type="entry name" value="PQQ_2"/>
    <property type="match status" value="2"/>
</dbReference>
<dbReference type="EMBL" id="MCGN01000004">
    <property type="protein sequence ID" value="ORY97893.1"/>
    <property type="molecule type" value="Genomic_DNA"/>
</dbReference>
<proteinExistence type="predicted"/>
<dbReference type="Gene3D" id="2.130.10.10">
    <property type="entry name" value="YVTN repeat-like/Quinoprotein amine dehydrogenase"/>
    <property type="match status" value="2"/>
</dbReference>
<dbReference type="OrthoDB" id="408177at2759"/>
<evidence type="ECO:0000313" key="3">
    <source>
        <dbReference type="EMBL" id="ORY97893.1"/>
    </source>
</evidence>
<feature type="region of interest" description="Disordered" evidence="1">
    <location>
        <begin position="252"/>
        <end position="274"/>
    </location>
</feature>
<dbReference type="AlphaFoldDB" id="A0A1X2HG08"/>
<name>A0A1X2HG08_SYNRA</name>
<feature type="domain" description="Pyrrolo-quinoline quinone repeat" evidence="2">
    <location>
        <begin position="37"/>
        <end position="101"/>
    </location>
</feature>
<evidence type="ECO:0000256" key="1">
    <source>
        <dbReference type="SAM" id="MobiDB-lite"/>
    </source>
</evidence>
<evidence type="ECO:0000259" key="2">
    <source>
        <dbReference type="Pfam" id="PF13360"/>
    </source>
</evidence>
<dbReference type="InterPro" id="IPR002372">
    <property type="entry name" value="PQQ_rpt_dom"/>
</dbReference>
<comment type="caution">
    <text evidence="3">The sequence shown here is derived from an EMBL/GenBank/DDBJ whole genome shotgun (WGS) entry which is preliminary data.</text>
</comment>
<dbReference type="InterPro" id="IPR015943">
    <property type="entry name" value="WD40/YVTN_repeat-like_dom_sf"/>
</dbReference>
<dbReference type="InParanoid" id="A0A1X2HG08"/>
<sequence>MFGKEKEKAFEDDDSDSAVSCSNRSFNRNEVLLCATHGKIYAIHKEDGARLWRAKFPTGAMGGIVSLFVTDYDRLIVGGNGKTACMDLFTGETIWVNKMKGCGYDEVGVISTSSRILSPRRHDMANEAEEDAPPDYDEGSNDRSKPIILGCTRGKCVAIDASSGEQLWKYNCPKGGYNMPVALVEPSSAANRQRVFVGCGKWVYCIQATTGEVVWSTKISNSMMGLGYMTLATPWSSRLAAEAHTAFSQFPTAQAHDVERQQRSSGGGGSGGGG</sequence>
<keyword evidence="4" id="KW-1185">Reference proteome</keyword>
<organism evidence="3 4">
    <name type="scientific">Syncephalastrum racemosum</name>
    <name type="common">Filamentous fungus</name>
    <dbReference type="NCBI Taxonomy" id="13706"/>
    <lineage>
        <taxon>Eukaryota</taxon>
        <taxon>Fungi</taxon>
        <taxon>Fungi incertae sedis</taxon>
        <taxon>Mucoromycota</taxon>
        <taxon>Mucoromycotina</taxon>
        <taxon>Mucoromycetes</taxon>
        <taxon>Mucorales</taxon>
        <taxon>Syncephalastraceae</taxon>
        <taxon>Syncephalastrum</taxon>
    </lineage>
</organism>
<accession>A0A1X2HG08</accession>
<dbReference type="SMART" id="SM00564">
    <property type="entry name" value="PQQ"/>
    <property type="match status" value="3"/>
</dbReference>
<dbReference type="PANTHER" id="PTHR34512">
    <property type="entry name" value="CELL SURFACE PROTEIN"/>
    <property type="match status" value="1"/>
</dbReference>
<dbReference type="PANTHER" id="PTHR34512:SF30">
    <property type="entry name" value="OUTER MEMBRANE PROTEIN ASSEMBLY FACTOR BAMB"/>
    <property type="match status" value="1"/>
</dbReference>